<evidence type="ECO:0000256" key="1">
    <source>
        <dbReference type="ARBA" id="ARBA00022603"/>
    </source>
</evidence>
<dbReference type="GO" id="GO:0008168">
    <property type="term" value="F:methyltransferase activity"/>
    <property type="evidence" value="ECO:0007669"/>
    <property type="project" value="UniProtKB-KW"/>
</dbReference>
<evidence type="ECO:0008006" key="7">
    <source>
        <dbReference type="Google" id="ProtNLM"/>
    </source>
</evidence>
<proteinExistence type="predicted"/>
<dbReference type="AlphaFoldDB" id="A0A6J5YCR4"/>
<dbReference type="EMBL" id="CAEKDK010000008">
    <property type="protein sequence ID" value="CAB4291837.1"/>
    <property type="molecule type" value="Genomic_DNA"/>
</dbReference>
<dbReference type="EMBL" id="CAEKKB010000008">
    <property type="protein sequence ID" value="CAB4322153.1"/>
    <property type="molecule type" value="Genomic_DNA"/>
</dbReference>
<reference evidence="6" key="1">
    <citation type="journal article" date="2020" name="Genome Biol.">
        <title>Gamete binning: chromosome-level and haplotype-resolved genome assembly enabled by high-throughput single-cell sequencing of gamete genomes.</title>
        <authorList>
            <person name="Campoy J.A."/>
            <person name="Sun H."/>
            <person name="Goel M."/>
            <person name="Jiao W.-B."/>
            <person name="Folz-Donahue K."/>
            <person name="Wang N."/>
            <person name="Rubio M."/>
            <person name="Liu C."/>
            <person name="Kukat C."/>
            <person name="Ruiz D."/>
            <person name="Huettel B."/>
            <person name="Schneeberger K."/>
        </authorList>
    </citation>
    <scope>NUCLEOTIDE SEQUENCE [LARGE SCALE GENOMIC DNA]</scope>
    <source>
        <strain evidence="6">cv. Rojo Pasion</strain>
    </source>
</reference>
<sequence length="333" mass="37680">MDCFVGFAHAPATAIFRRPVTYTTSRTYRNGGLRLRAKLVEENDPLLQSALDSASLRFRETHRPGKPVSSVFDTFLFQWEPLFVDPYAGCFVAPNAQMDMKQSSDHYCLATKFIDDKLLRTVNHIDGLKQVVLLTDGMDTRPYRLSWPTSTIIFNISPERVFKRAAEKLQGVGAKIPRSCVSLHVPLESSNIQQSLRAKGFNGNHPSIWAMQGLPVMTLASFEDILLTVSGSAMNGCFFLGELPAWLAETEIGIKTSARKWMEKLFMNNGFRVDMICYEEVARSLGKDLASGSYKNILFSAEQLRFSDDQMETWRKEFQRAEEEGDEEGFEEL</sequence>
<dbReference type="Proteomes" id="UP000507222">
    <property type="component" value="Unassembled WGS sequence"/>
</dbReference>
<dbReference type="PANTHER" id="PTHR43619:SF2">
    <property type="entry name" value="S-ADENOSYL-L-METHIONINE-DEPENDENT METHYLTRANSFERASES SUPERFAMILY PROTEIN"/>
    <property type="match status" value="1"/>
</dbReference>
<evidence type="ECO:0000313" key="4">
    <source>
        <dbReference type="EMBL" id="CAB4322153.1"/>
    </source>
</evidence>
<dbReference type="OrthoDB" id="203237at2759"/>
<name>A0A6J5YCR4_PRUAR</name>
<keyword evidence="2" id="KW-0808">Transferase</keyword>
<organism evidence="4 6">
    <name type="scientific">Prunus armeniaca</name>
    <name type="common">Apricot</name>
    <name type="synonym">Armeniaca vulgaris</name>
    <dbReference type="NCBI Taxonomy" id="36596"/>
    <lineage>
        <taxon>Eukaryota</taxon>
        <taxon>Viridiplantae</taxon>
        <taxon>Streptophyta</taxon>
        <taxon>Embryophyta</taxon>
        <taxon>Tracheophyta</taxon>
        <taxon>Spermatophyta</taxon>
        <taxon>Magnoliopsida</taxon>
        <taxon>eudicotyledons</taxon>
        <taxon>Gunneridae</taxon>
        <taxon>Pentapetalae</taxon>
        <taxon>rosids</taxon>
        <taxon>fabids</taxon>
        <taxon>Rosales</taxon>
        <taxon>Rosaceae</taxon>
        <taxon>Amygdaloideae</taxon>
        <taxon>Amygdaleae</taxon>
        <taxon>Prunus</taxon>
    </lineage>
</organism>
<dbReference type="InterPro" id="IPR029063">
    <property type="entry name" value="SAM-dependent_MTases_sf"/>
</dbReference>
<evidence type="ECO:0000313" key="5">
    <source>
        <dbReference type="Proteomes" id="UP000507222"/>
    </source>
</evidence>
<accession>A0A6J5YCR4</accession>
<dbReference type="Proteomes" id="UP000507245">
    <property type="component" value="Unassembled WGS sequence"/>
</dbReference>
<dbReference type="PANTHER" id="PTHR43619">
    <property type="entry name" value="S-ADENOSYL-L-METHIONINE-DEPENDENT METHYLTRANSFERASE YKTD-RELATED"/>
    <property type="match status" value="1"/>
</dbReference>
<reference evidence="4 5" key="2">
    <citation type="submission" date="2020-05" db="EMBL/GenBank/DDBJ databases">
        <authorList>
            <person name="Campoy J."/>
            <person name="Schneeberger K."/>
            <person name="Spophaly S."/>
        </authorList>
    </citation>
    <scope>NUCLEOTIDE SEQUENCE [LARGE SCALE GENOMIC DNA]</scope>
    <source>
        <strain evidence="4">PruArmRojPasFocal</strain>
    </source>
</reference>
<evidence type="ECO:0000313" key="3">
    <source>
        <dbReference type="EMBL" id="CAB4291837.1"/>
    </source>
</evidence>
<dbReference type="Pfam" id="PF04072">
    <property type="entry name" value="LCM"/>
    <property type="match status" value="1"/>
</dbReference>
<dbReference type="GO" id="GO:0032259">
    <property type="term" value="P:methylation"/>
    <property type="evidence" value="ECO:0007669"/>
    <property type="project" value="UniProtKB-KW"/>
</dbReference>
<keyword evidence="6" id="KW-1185">Reference proteome</keyword>
<protein>
    <recommendedName>
        <fullName evidence="7">S-adenosyl-L-methionine-dependent methyltransferase</fullName>
    </recommendedName>
</protein>
<evidence type="ECO:0000256" key="2">
    <source>
        <dbReference type="ARBA" id="ARBA00022679"/>
    </source>
</evidence>
<dbReference type="InterPro" id="IPR007213">
    <property type="entry name" value="Ppm1/Ppm2/Tcmp"/>
</dbReference>
<dbReference type="SUPFAM" id="SSF53335">
    <property type="entry name" value="S-adenosyl-L-methionine-dependent methyltransferases"/>
    <property type="match status" value="1"/>
</dbReference>
<keyword evidence="1" id="KW-0489">Methyltransferase</keyword>
<evidence type="ECO:0000313" key="6">
    <source>
        <dbReference type="Proteomes" id="UP000507245"/>
    </source>
</evidence>
<dbReference type="Gene3D" id="3.40.50.150">
    <property type="entry name" value="Vaccinia Virus protein VP39"/>
    <property type="match status" value="1"/>
</dbReference>
<gene>
    <name evidence="3" type="ORF">CURHAP_LOCUS52239</name>
    <name evidence="4" type="ORF">ORAREDHAP_LOCUS51485</name>
</gene>